<dbReference type="EMBL" id="CP001785">
    <property type="protein sequence ID" value="ACX53179.1"/>
    <property type="molecule type" value="Genomic_DNA"/>
</dbReference>
<dbReference type="HOGENOM" id="CLU_3057839_0_0_9"/>
<sequence length="53" mass="6264">MLNKEREKEGEEMSGGLQDLNWWWVLLIIVIILLLICYCPPCPKKPPKPKHDF</sequence>
<proteinExistence type="predicted"/>
<keyword evidence="1" id="KW-0472">Membrane</keyword>
<keyword evidence="3" id="KW-1185">Reference proteome</keyword>
<keyword evidence="1" id="KW-1133">Transmembrane helix</keyword>
<organism evidence="2 3">
    <name type="scientific">Ammonifex degensii (strain DSM 10501 / KC4)</name>
    <dbReference type="NCBI Taxonomy" id="429009"/>
    <lineage>
        <taxon>Bacteria</taxon>
        <taxon>Bacillati</taxon>
        <taxon>Bacillota</taxon>
        <taxon>Clostridia</taxon>
        <taxon>Thermoanaerobacterales</taxon>
        <taxon>Thermoanaerobacteraceae</taxon>
        <taxon>Ammonifex</taxon>
    </lineage>
</organism>
<evidence type="ECO:0000313" key="3">
    <source>
        <dbReference type="Proteomes" id="UP000002620"/>
    </source>
</evidence>
<feature type="transmembrane region" description="Helical" evidence="1">
    <location>
        <begin position="20"/>
        <end position="40"/>
    </location>
</feature>
<keyword evidence="1" id="KW-0812">Transmembrane</keyword>
<dbReference type="Proteomes" id="UP000002620">
    <property type="component" value="Chromosome"/>
</dbReference>
<dbReference type="KEGG" id="adg:Adeg_2102"/>
<dbReference type="AlphaFoldDB" id="C9RA50"/>
<gene>
    <name evidence="2" type="ordered locus">Adeg_2102</name>
</gene>
<protein>
    <submittedName>
        <fullName evidence="2">Uncharacterized protein</fullName>
    </submittedName>
</protein>
<reference evidence="2 3" key="1">
    <citation type="submission" date="2009-10" db="EMBL/GenBank/DDBJ databases">
        <title>Complete sequence of chromosome of Ammonifex degensii KC4.</title>
        <authorList>
            <consortium name="US DOE Joint Genome Institute"/>
            <person name="Kerfeld C."/>
            <person name="Goodner B."/>
            <person name="Huber H."/>
            <person name="Stetter K."/>
            <person name="Lucas S."/>
            <person name="Copeland A."/>
            <person name="Lapidus A."/>
            <person name="Glavina del Rio T."/>
            <person name="Dalin E."/>
            <person name="Tice H."/>
            <person name="Bruce D."/>
            <person name="Goodwin L."/>
            <person name="Pitluck S."/>
            <person name="Saunders E."/>
            <person name="Brettin T."/>
            <person name="Detter J.C."/>
            <person name="Han C."/>
            <person name="Larimer F."/>
            <person name="Land M."/>
            <person name="Hauser L."/>
            <person name="Kyrpides N."/>
            <person name="Ovchinnikova G."/>
            <person name="Richardson P."/>
        </authorList>
    </citation>
    <scope>NUCLEOTIDE SEQUENCE [LARGE SCALE GENOMIC DNA]</scope>
    <source>
        <strain evidence="3">DSM 10501 / KC4</strain>
    </source>
</reference>
<accession>C9RA50</accession>
<evidence type="ECO:0000313" key="2">
    <source>
        <dbReference type="EMBL" id="ACX53179.1"/>
    </source>
</evidence>
<dbReference type="STRING" id="429009.Adeg_2102"/>
<name>C9RA50_AMMDK</name>
<evidence type="ECO:0000256" key="1">
    <source>
        <dbReference type="SAM" id="Phobius"/>
    </source>
</evidence>